<name>A0ACB7PCH1_9PEZI</name>
<evidence type="ECO:0000313" key="2">
    <source>
        <dbReference type="Proteomes" id="UP000724584"/>
    </source>
</evidence>
<comment type="caution">
    <text evidence="1">The sequence shown here is derived from an EMBL/GenBank/DDBJ whole genome shotgun (WGS) entry which is preliminary data.</text>
</comment>
<evidence type="ECO:0000313" key="1">
    <source>
        <dbReference type="EMBL" id="KAH6636597.1"/>
    </source>
</evidence>
<dbReference type="Proteomes" id="UP000724584">
    <property type="component" value="Unassembled WGS sequence"/>
</dbReference>
<proteinExistence type="predicted"/>
<gene>
    <name evidence="1" type="ORF">F5144DRAFT_186152</name>
</gene>
<dbReference type="EMBL" id="JAGIZQ010000003">
    <property type="protein sequence ID" value="KAH6636597.1"/>
    <property type="molecule type" value="Genomic_DNA"/>
</dbReference>
<accession>A0ACB7PCH1</accession>
<organism evidence="1 2">
    <name type="scientific">Chaetomium tenue</name>
    <dbReference type="NCBI Taxonomy" id="1854479"/>
    <lineage>
        <taxon>Eukaryota</taxon>
        <taxon>Fungi</taxon>
        <taxon>Dikarya</taxon>
        <taxon>Ascomycota</taxon>
        <taxon>Pezizomycotina</taxon>
        <taxon>Sordariomycetes</taxon>
        <taxon>Sordariomycetidae</taxon>
        <taxon>Sordariales</taxon>
        <taxon>Chaetomiaceae</taxon>
        <taxon>Chaetomium</taxon>
    </lineage>
</organism>
<reference evidence="1 2" key="1">
    <citation type="journal article" date="2021" name="Nat. Commun.">
        <title>Genetic determinants of endophytism in the Arabidopsis root mycobiome.</title>
        <authorList>
            <person name="Mesny F."/>
            <person name="Miyauchi S."/>
            <person name="Thiergart T."/>
            <person name="Pickel B."/>
            <person name="Atanasova L."/>
            <person name="Karlsson M."/>
            <person name="Huettel B."/>
            <person name="Barry K.W."/>
            <person name="Haridas S."/>
            <person name="Chen C."/>
            <person name="Bauer D."/>
            <person name="Andreopoulos W."/>
            <person name="Pangilinan J."/>
            <person name="LaButti K."/>
            <person name="Riley R."/>
            <person name="Lipzen A."/>
            <person name="Clum A."/>
            <person name="Drula E."/>
            <person name="Henrissat B."/>
            <person name="Kohler A."/>
            <person name="Grigoriev I.V."/>
            <person name="Martin F.M."/>
            <person name="Hacquard S."/>
        </authorList>
    </citation>
    <scope>NUCLEOTIDE SEQUENCE [LARGE SCALE GENOMIC DNA]</scope>
    <source>
        <strain evidence="1 2">MPI-SDFR-AT-0079</strain>
    </source>
</reference>
<keyword evidence="2" id="KW-1185">Reference proteome</keyword>
<sequence length="671" mass="71222">MSADLFALFGDAPETTDAQRTQQTPAHGIPKPSTAAAPAASDPFSFISSTASTFPSQSTQQSTPQWPPFQQTTTGQSESWLTSPVSQPQTSSVWGDIGSLGGLGGFQNQATASPAPQGPVQAEEDDDGWGDFEVAPTSPPPPPLVPAMASNPPRAQVTRMSTIDIMSNKLVDLNLDLSTPDPYEQRASWESSGKTQQPQKSVRNPDPNVLFDADFEAEHGAEDDDDFGDFETGTPATAVPLQTAPPSSALDLLSLDSDPVASTAVPAKKQPPGLTLSNATLQSSEASYPKAPKSPYGSFHHRKPEPVKQLEVKPPTLAKTVQESDAASPSPAASWSAVEDDDFGSNWEEFENLPDSKPTTTKPNPKPASQTKPTPKPPAEVAVAPEWEWQDWGGPDDQPAPDTTTTTSKAKPTTKPKSTTTTTTPQPPQATLASPLPDPPSSPTGPPPTNIPPPSILLSLFPTLLTLPTQALLQPLSTLPPSSPSHHQILTSPTTLTFLRGYLALARVAARLITGRKLRWHRDKFLAQGMSISAAPAGGGGAGKRGMKLAGVDKARAAHDEREAAEVVAAWKGQVGRVRAVVAAAAAAHGNESLREGLRVPEVAMGLAVSTAKGVPTAPRACVVCGLRREERVAKVDGEVEDSFGEWWVEFWGHRECRNFWVGHESELRQR</sequence>
<protein>
    <submittedName>
        <fullName evidence="1">Uncharacterized protein</fullName>
    </submittedName>
</protein>